<sequence>MFYLICSSLQSSLEAFIFHFSMVGRQERGGDVRQRSPSPGLEPGRATLRTIASAHGRVLNPYTTNAAPN</sequence>
<dbReference type="EMBL" id="JAHRIP010053365">
    <property type="protein sequence ID" value="MEQ2301574.1"/>
    <property type="molecule type" value="Genomic_DNA"/>
</dbReference>
<organism evidence="1 2">
    <name type="scientific">Ameca splendens</name>
    <dbReference type="NCBI Taxonomy" id="208324"/>
    <lineage>
        <taxon>Eukaryota</taxon>
        <taxon>Metazoa</taxon>
        <taxon>Chordata</taxon>
        <taxon>Craniata</taxon>
        <taxon>Vertebrata</taxon>
        <taxon>Euteleostomi</taxon>
        <taxon>Actinopterygii</taxon>
        <taxon>Neopterygii</taxon>
        <taxon>Teleostei</taxon>
        <taxon>Neoteleostei</taxon>
        <taxon>Acanthomorphata</taxon>
        <taxon>Ovalentaria</taxon>
        <taxon>Atherinomorphae</taxon>
        <taxon>Cyprinodontiformes</taxon>
        <taxon>Goodeidae</taxon>
        <taxon>Ameca</taxon>
    </lineage>
</organism>
<name>A0ABV0Z5U0_9TELE</name>
<protein>
    <recommendedName>
        <fullName evidence="3">Secreted protein</fullName>
    </recommendedName>
</protein>
<proteinExistence type="predicted"/>
<gene>
    <name evidence="1" type="ORF">AMECASPLE_037444</name>
</gene>
<evidence type="ECO:0000313" key="2">
    <source>
        <dbReference type="Proteomes" id="UP001469553"/>
    </source>
</evidence>
<accession>A0ABV0Z5U0</accession>
<dbReference type="Proteomes" id="UP001469553">
    <property type="component" value="Unassembled WGS sequence"/>
</dbReference>
<evidence type="ECO:0008006" key="3">
    <source>
        <dbReference type="Google" id="ProtNLM"/>
    </source>
</evidence>
<reference evidence="1 2" key="1">
    <citation type="submission" date="2021-06" db="EMBL/GenBank/DDBJ databases">
        <authorList>
            <person name="Palmer J.M."/>
        </authorList>
    </citation>
    <scope>NUCLEOTIDE SEQUENCE [LARGE SCALE GENOMIC DNA]</scope>
    <source>
        <strain evidence="1 2">AS_MEX2019</strain>
        <tissue evidence="1">Muscle</tissue>
    </source>
</reference>
<evidence type="ECO:0000313" key="1">
    <source>
        <dbReference type="EMBL" id="MEQ2301574.1"/>
    </source>
</evidence>
<keyword evidence="2" id="KW-1185">Reference proteome</keyword>
<comment type="caution">
    <text evidence="1">The sequence shown here is derived from an EMBL/GenBank/DDBJ whole genome shotgun (WGS) entry which is preliminary data.</text>
</comment>